<dbReference type="CDD" id="cd16454">
    <property type="entry name" value="RING-H2_PA-TM-RING"/>
    <property type="match status" value="1"/>
</dbReference>
<dbReference type="EMBL" id="BQKI01000007">
    <property type="protein sequence ID" value="GJM98273.1"/>
    <property type="molecule type" value="Genomic_DNA"/>
</dbReference>
<dbReference type="EC" id="2.3.2.27" evidence="2"/>
<dbReference type="PROSITE" id="PS50089">
    <property type="entry name" value="ZF_RING_2"/>
    <property type="match status" value="1"/>
</dbReference>
<keyword evidence="9" id="KW-0812">Transmembrane</keyword>
<reference evidence="11" key="2">
    <citation type="submission" date="2021-12" db="EMBL/GenBank/DDBJ databases">
        <title>Resequencing data analysis of finger millet.</title>
        <authorList>
            <person name="Hatakeyama M."/>
            <person name="Aluri S."/>
            <person name="Balachadran M.T."/>
            <person name="Sivarajan S.R."/>
            <person name="Poveda L."/>
            <person name="Shimizu-Inatsugi R."/>
            <person name="Schlapbach R."/>
            <person name="Sreeman S.M."/>
            <person name="Shimizu K.K."/>
        </authorList>
    </citation>
    <scope>NUCLEOTIDE SEQUENCE</scope>
</reference>
<keyword evidence="9" id="KW-0472">Membrane</keyword>
<evidence type="ECO:0000256" key="6">
    <source>
        <dbReference type="ARBA" id="ARBA00024209"/>
    </source>
</evidence>
<dbReference type="Gene3D" id="3.30.40.10">
    <property type="entry name" value="Zinc/RING finger domain, C3HC4 (zinc finger)"/>
    <property type="match status" value="1"/>
</dbReference>
<dbReference type="InterPro" id="IPR001841">
    <property type="entry name" value="Znf_RING"/>
</dbReference>
<keyword evidence="4 7" id="KW-0863">Zinc-finger</keyword>
<evidence type="ECO:0000256" key="4">
    <source>
        <dbReference type="ARBA" id="ARBA00022771"/>
    </source>
</evidence>
<dbReference type="Pfam" id="PF13639">
    <property type="entry name" value="zf-RING_2"/>
    <property type="match status" value="1"/>
</dbReference>
<gene>
    <name evidence="11" type="primary">ga15263</name>
    <name evidence="11" type="ORF">PR202_ga15263</name>
</gene>
<dbReference type="GO" id="GO:0061630">
    <property type="term" value="F:ubiquitin protein ligase activity"/>
    <property type="evidence" value="ECO:0007669"/>
    <property type="project" value="UniProtKB-EC"/>
</dbReference>
<reference evidence="11" key="1">
    <citation type="journal article" date="2018" name="DNA Res.">
        <title>Multiple hybrid de novo genome assembly of finger millet, an orphan allotetraploid crop.</title>
        <authorList>
            <person name="Hatakeyama M."/>
            <person name="Aluri S."/>
            <person name="Balachadran M.T."/>
            <person name="Sivarajan S.R."/>
            <person name="Patrignani A."/>
            <person name="Gruter S."/>
            <person name="Poveda L."/>
            <person name="Shimizu-Inatsugi R."/>
            <person name="Baeten J."/>
            <person name="Francoijs K.J."/>
            <person name="Nataraja K.N."/>
            <person name="Reddy Y.A.N."/>
            <person name="Phadnis S."/>
            <person name="Ravikumar R.L."/>
            <person name="Schlapbach R."/>
            <person name="Sreeman S.M."/>
            <person name="Shimizu K.K."/>
        </authorList>
    </citation>
    <scope>NUCLEOTIDE SEQUENCE</scope>
</reference>
<protein>
    <recommendedName>
        <fullName evidence="2">RING-type E3 ubiquitin transferase</fullName>
        <ecNumber evidence="2">2.3.2.27</ecNumber>
    </recommendedName>
</protein>
<evidence type="ECO:0000256" key="2">
    <source>
        <dbReference type="ARBA" id="ARBA00012483"/>
    </source>
</evidence>
<comment type="caution">
    <text evidence="11">The sequence shown here is derived from an EMBL/GenBank/DDBJ whole genome shotgun (WGS) entry which is preliminary data.</text>
</comment>
<feature type="transmembrane region" description="Helical" evidence="9">
    <location>
        <begin position="12"/>
        <end position="30"/>
    </location>
</feature>
<dbReference type="InterPro" id="IPR053238">
    <property type="entry name" value="RING-H2_zinc_finger"/>
</dbReference>
<evidence type="ECO:0000256" key="8">
    <source>
        <dbReference type="SAM" id="MobiDB-lite"/>
    </source>
</evidence>
<evidence type="ECO:0000256" key="3">
    <source>
        <dbReference type="ARBA" id="ARBA00022723"/>
    </source>
</evidence>
<sequence length="250" mass="26272">MPGVATSTTLQYTGIAVFVAVVLYVVLYYSRSFESVFLTRRHDASNNLATTGLGGDAARPGPVQALGLGPDDVAALPTFTYHSAAASPDGKARADCCAVCLEELREGALVRMLASCKHYFHAGCVDVWLLSHATCPVCRGSPGQEMVRLGVASISPPLPQLRRCGAPWPDERGGASSLAEKDVVSSSSPSPVMRSPMRRFEISTTGNGGSAAMSPSPTHHQPRTPPPEGRVWRTRSPSPVTTGASGVVQV</sequence>
<evidence type="ECO:0000313" key="12">
    <source>
        <dbReference type="Proteomes" id="UP001054889"/>
    </source>
</evidence>
<dbReference type="PANTHER" id="PTHR14155:SF86">
    <property type="entry name" value="OS06G0534500 PROTEIN"/>
    <property type="match status" value="1"/>
</dbReference>
<proteinExistence type="inferred from homology"/>
<dbReference type="InterPro" id="IPR013083">
    <property type="entry name" value="Znf_RING/FYVE/PHD"/>
</dbReference>
<keyword evidence="9" id="KW-1133">Transmembrane helix</keyword>
<feature type="region of interest" description="Disordered" evidence="8">
    <location>
        <begin position="164"/>
        <end position="250"/>
    </location>
</feature>
<dbReference type="AlphaFoldDB" id="A0AAV5CIM1"/>
<evidence type="ECO:0000256" key="1">
    <source>
        <dbReference type="ARBA" id="ARBA00000900"/>
    </source>
</evidence>
<evidence type="ECO:0000256" key="9">
    <source>
        <dbReference type="SAM" id="Phobius"/>
    </source>
</evidence>
<feature type="domain" description="RING-type" evidence="10">
    <location>
        <begin position="97"/>
        <end position="139"/>
    </location>
</feature>
<evidence type="ECO:0000256" key="5">
    <source>
        <dbReference type="ARBA" id="ARBA00022833"/>
    </source>
</evidence>
<dbReference type="Proteomes" id="UP001054889">
    <property type="component" value="Unassembled WGS sequence"/>
</dbReference>
<feature type="compositionally biased region" description="Low complexity" evidence="8">
    <location>
        <begin position="184"/>
        <end position="195"/>
    </location>
</feature>
<evidence type="ECO:0000256" key="7">
    <source>
        <dbReference type="PROSITE-ProRule" id="PRU00175"/>
    </source>
</evidence>
<accession>A0AAV5CIM1</accession>
<dbReference type="SUPFAM" id="SSF57850">
    <property type="entry name" value="RING/U-box"/>
    <property type="match status" value="1"/>
</dbReference>
<keyword evidence="5" id="KW-0862">Zinc</keyword>
<keyword evidence="3" id="KW-0479">Metal-binding</keyword>
<name>A0AAV5CIM1_ELECO</name>
<feature type="compositionally biased region" description="Basic and acidic residues" evidence="8">
    <location>
        <begin position="169"/>
        <end position="183"/>
    </location>
</feature>
<comment type="similarity">
    <text evidence="6">Belongs to the RING-type zinc finger family. ATL subfamily.</text>
</comment>
<evidence type="ECO:0000259" key="10">
    <source>
        <dbReference type="PROSITE" id="PS50089"/>
    </source>
</evidence>
<dbReference type="GO" id="GO:0008270">
    <property type="term" value="F:zinc ion binding"/>
    <property type="evidence" value="ECO:0007669"/>
    <property type="project" value="UniProtKB-KW"/>
</dbReference>
<organism evidence="11 12">
    <name type="scientific">Eleusine coracana subsp. coracana</name>
    <dbReference type="NCBI Taxonomy" id="191504"/>
    <lineage>
        <taxon>Eukaryota</taxon>
        <taxon>Viridiplantae</taxon>
        <taxon>Streptophyta</taxon>
        <taxon>Embryophyta</taxon>
        <taxon>Tracheophyta</taxon>
        <taxon>Spermatophyta</taxon>
        <taxon>Magnoliopsida</taxon>
        <taxon>Liliopsida</taxon>
        <taxon>Poales</taxon>
        <taxon>Poaceae</taxon>
        <taxon>PACMAD clade</taxon>
        <taxon>Chloridoideae</taxon>
        <taxon>Cynodonteae</taxon>
        <taxon>Eleusininae</taxon>
        <taxon>Eleusine</taxon>
    </lineage>
</organism>
<dbReference type="PANTHER" id="PTHR14155">
    <property type="entry name" value="RING FINGER DOMAIN-CONTAINING"/>
    <property type="match status" value="1"/>
</dbReference>
<keyword evidence="12" id="KW-1185">Reference proteome</keyword>
<evidence type="ECO:0000313" key="11">
    <source>
        <dbReference type="EMBL" id="GJM98273.1"/>
    </source>
</evidence>
<dbReference type="SMART" id="SM00184">
    <property type="entry name" value="RING"/>
    <property type="match status" value="1"/>
</dbReference>
<comment type="catalytic activity">
    <reaction evidence="1">
        <text>S-ubiquitinyl-[E2 ubiquitin-conjugating enzyme]-L-cysteine + [acceptor protein]-L-lysine = [E2 ubiquitin-conjugating enzyme]-L-cysteine + N(6)-ubiquitinyl-[acceptor protein]-L-lysine.</text>
        <dbReference type="EC" id="2.3.2.27"/>
    </reaction>
</comment>
<feature type="compositionally biased region" description="Polar residues" evidence="8">
    <location>
        <begin position="235"/>
        <end position="244"/>
    </location>
</feature>